<feature type="region of interest" description="Disordered" evidence="1">
    <location>
        <begin position="390"/>
        <end position="619"/>
    </location>
</feature>
<evidence type="ECO:0000313" key="2">
    <source>
        <dbReference type="EMBL" id="KAK4497041.1"/>
    </source>
</evidence>
<feature type="compositionally biased region" description="Basic and acidic residues" evidence="1">
    <location>
        <begin position="564"/>
        <end position="574"/>
    </location>
</feature>
<comment type="caution">
    <text evidence="2">The sequence shown here is derived from an EMBL/GenBank/DDBJ whole genome shotgun (WGS) entry which is preliminary data.</text>
</comment>
<gene>
    <name evidence="2" type="ORF">PRZ48_011490</name>
</gene>
<organism evidence="2 3">
    <name type="scientific">Zasmidium cellare</name>
    <name type="common">Wine cellar mold</name>
    <name type="synonym">Racodium cellare</name>
    <dbReference type="NCBI Taxonomy" id="395010"/>
    <lineage>
        <taxon>Eukaryota</taxon>
        <taxon>Fungi</taxon>
        <taxon>Dikarya</taxon>
        <taxon>Ascomycota</taxon>
        <taxon>Pezizomycotina</taxon>
        <taxon>Dothideomycetes</taxon>
        <taxon>Dothideomycetidae</taxon>
        <taxon>Mycosphaerellales</taxon>
        <taxon>Mycosphaerellaceae</taxon>
        <taxon>Zasmidium</taxon>
    </lineage>
</organism>
<feature type="compositionally biased region" description="Basic and acidic residues" evidence="1">
    <location>
        <begin position="598"/>
        <end position="619"/>
    </location>
</feature>
<sequence>MDGEHDSTGRKPPRPARNTRPARSTRLDYGDDPESSPETATDPSHHPDANMSSHSEPSRDVRTDTFELIHQHTVENGFVSEDFKPLPEVTEALRKVDWRYFTHPEFMGLLAKGLKAPADNPEAAKLVAGASKGLFDIAAAESNDRATQSTDLFRDLGFPEDDAVRTKPDRRGLRAGQCIYGLILEFMRSSNIRPGHPRYVASRAGPMILKCYRMIVRYIIGDYAYVNLCVTKEDGGWNAVKESERDLFLKLFGKGSDYVLPEGCLAAVFSDREEKEASMVQRVVYRVHLDSMWRMSKSQLTPDSIVRLCDVDMAYPIDRPRIEQSLKDMPDETVKSLRDLGMPNSGQEIIVEEDGSVRLFPSGLDSASEAPVAQDTPPAMEDVTLASASIPGAGEKSSDGFRSPIKKQHPLGSQSDLWRRTREQESTFDDESTVPGAQNDSHRGSLAPTADDDTVRGRKRPAEDDAGSRNVKAKLDNDDHYDARKRSRSRRDSYIEHYDGESSPGQSHNYRESHSGQSRNSRQYLPQDPRDPRYGDRNEDLGFNPYNFGTRREHKSKGSRHHSFHSDRDKDSEKHSKRSGRSKSRKLHRGGSGSVRNGYHDGGDRNPRDREDGRKGSGK</sequence>
<reference evidence="2 3" key="1">
    <citation type="journal article" date="2023" name="G3 (Bethesda)">
        <title>A chromosome-level genome assembly of Zasmidium syzygii isolated from banana leaves.</title>
        <authorList>
            <person name="van Westerhoven A.C."/>
            <person name="Mehrabi R."/>
            <person name="Talebi R."/>
            <person name="Steentjes M.B.F."/>
            <person name="Corcolon B."/>
            <person name="Chong P.A."/>
            <person name="Kema G.H.J."/>
            <person name="Seidl M.F."/>
        </authorList>
    </citation>
    <scope>NUCLEOTIDE SEQUENCE [LARGE SCALE GENOMIC DNA]</scope>
    <source>
        <strain evidence="2 3">P124</strain>
    </source>
</reference>
<evidence type="ECO:0000313" key="3">
    <source>
        <dbReference type="Proteomes" id="UP001305779"/>
    </source>
</evidence>
<feature type="compositionally biased region" description="Polar residues" evidence="1">
    <location>
        <begin position="515"/>
        <end position="524"/>
    </location>
</feature>
<dbReference type="EMBL" id="JAXOVC010000009">
    <property type="protein sequence ID" value="KAK4497041.1"/>
    <property type="molecule type" value="Genomic_DNA"/>
</dbReference>
<dbReference type="Proteomes" id="UP001305779">
    <property type="component" value="Unassembled WGS sequence"/>
</dbReference>
<keyword evidence="3" id="KW-1185">Reference proteome</keyword>
<feature type="region of interest" description="Disordered" evidence="1">
    <location>
        <begin position="1"/>
        <end position="60"/>
    </location>
</feature>
<feature type="compositionally biased region" description="Basic residues" evidence="1">
    <location>
        <begin position="575"/>
        <end position="589"/>
    </location>
</feature>
<proteinExistence type="predicted"/>
<name>A0ABR0E6I7_ZASCE</name>
<feature type="compositionally biased region" description="Basic and acidic residues" evidence="1">
    <location>
        <begin position="528"/>
        <end position="540"/>
    </location>
</feature>
<feature type="compositionally biased region" description="Basic residues" evidence="1">
    <location>
        <begin position="552"/>
        <end position="563"/>
    </location>
</feature>
<protein>
    <submittedName>
        <fullName evidence="2">Uncharacterized protein</fullName>
    </submittedName>
</protein>
<accession>A0ABR0E6I7</accession>
<evidence type="ECO:0000256" key="1">
    <source>
        <dbReference type="SAM" id="MobiDB-lite"/>
    </source>
</evidence>
<feature type="compositionally biased region" description="Basic and acidic residues" evidence="1">
    <location>
        <begin position="453"/>
        <end position="500"/>
    </location>
</feature>